<name>A0A6I4MPM7_9ACTN</name>
<dbReference type="RefSeq" id="WP_151598242.1">
    <property type="nucleotide sequence ID" value="NZ_WBMS02000042.1"/>
</dbReference>
<comment type="caution">
    <text evidence="1">The sequence shown here is derived from an EMBL/GenBank/DDBJ whole genome shotgun (WGS) entry which is preliminary data.</text>
</comment>
<proteinExistence type="predicted"/>
<keyword evidence="2" id="KW-1185">Reference proteome</keyword>
<gene>
    <name evidence="1" type="ORF">F8568_036775</name>
</gene>
<protein>
    <submittedName>
        <fullName evidence="1">Uncharacterized protein</fullName>
    </submittedName>
</protein>
<accession>A0A6I4MPM7</accession>
<sequence length="117" mass="12219">MTTYSTGHSITATITFPTLTGAEQGEALQKAGRILKGTYADSAPGRALATVLEALRTGEESATITLNRRDASSLIRCSENTARREGGPADVLLRAVVAALLAADQTANPGADDIRYL</sequence>
<evidence type="ECO:0000313" key="1">
    <source>
        <dbReference type="EMBL" id="MWA05817.1"/>
    </source>
</evidence>
<dbReference type="EMBL" id="WBMS02000042">
    <property type="protein sequence ID" value="MWA05817.1"/>
    <property type="molecule type" value="Genomic_DNA"/>
</dbReference>
<dbReference type="AlphaFoldDB" id="A0A6I4MPM7"/>
<evidence type="ECO:0000313" key="2">
    <source>
        <dbReference type="Proteomes" id="UP000462055"/>
    </source>
</evidence>
<dbReference type="Proteomes" id="UP000462055">
    <property type="component" value="Unassembled WGS sequence"/>
</dbReference>
<reference evidence="1" key="1">
    <citation type="submission" date="2019-12" db="EMBL/GenBank/DDBJ databases">
        <title>Actinomadura physcomitrii sp. nov., a novel actinomycete isolated from moss [Physcomitrium sphaericum (Ludw) Fuernr].</title>
        <authorList>
            <person name="Zhuang X."/>
        </authorList>
    </citation>
    <scope>NUCLEOTIDE SEQUENCE [LARGE SCALE GENOMIC DNA]</scope>
    <source>
        <strain evidence="1">LD22</strain>
    </source>
</reference>
<organism evidence="1 2">
    <name type="scientific">Actinomadura physcomitrii</name>
    <dbReference type="NCBI Taxonomy" id="2650748"/>
    <lineage>
        <taxon>Bacteria</taxon>
        <taxon>Bacillati</taxon>
        <taxon>Actinomycetota</taxon>
        <taxon>Actinomycetes</taxon>
        <taxon>Streptosporangiales</taxon>
        <taxon>Thermomonosporaceae</taxon>
        <taxon>Actinomadura</taxon>
    </lineage>
</organism>